<keyword evidence="2" id="KW-1185">Reference proteome</keyword>
<dbReference type="Proteomes" id="UP000799764">
    <property type="component" value="Unassembled WGS sequence"/>
</dbReference>
<name>A0A9P4PPF3_9PLEO</name>
<dbReference type="EMBL" id="MU001496">
    <property type="protein sequence ID" value="KAF2447825.1"/>
    <property type="molecule type" value="Genomic_DNA"/>
</dbReference>
<dbReference type="AlphaFoldDB" id="A0A9P4PPF3"/>
<sequence length="450" mass="50324">MERLIHELGLVQNVLDKLLSISGGIYSREPNCFVAKNTVRSAFQPFLSSNPAALMARYLQCLLFVWYFFVVTVTRAEQPVAFNHGFLYGRADGDSDPSDPGLQCTRFCEVSVGSQGPRSLDRRFNSPCGLNHASARNVNQPLFLGIDGNENATESRLAKRAFPENIDNNEDAAKYVIGVLTGPSPPDGFFATGTPAAVQYMRKFEDKAFSYGTAGLHGCTMVAIISKRAVYIAHFWETYSTHGDDVVTGNSRQQFLERVVNALKGVPVASPYNPPEASNKNDRIARNHRYVPPVGDPIDFSLFDREGDDGDNSMMYIMTPVKAGREEDSTDFEYKKKYEQVLGQEIRRRGRIRGCGIAITGYKRLVYKINQAGQPEKAEGHEDDWEEFVNPKHAKGMALFEYDGKDTWRLFWENKYETGKVYLEYKHARYAGVLKHAMMGGTAGVGQILG</sequence>
<protein>
    <submittedName>
        <fullName evidence="1">Uncharacterized protein</fullName>
    </submittedName>
</protein>
<evidence type="ECO:0000313" key="2">
    <source>
        <dbReference type="Proteomes" id="UP000799764"/>
    </source>
</evidence>
<comment type="caution">
    <text evidence="1">The sequence shown here is derived from an EMBL/GenBank/DDBJ whole genome shotgun (WGS) entry which is preliminary data.</text>
</comment>
<organism evidence="1 2">
    <name type="scientific">Karstenula rhodostoma CBS 690.94</name>
    <dbReference type="NCBI Taxonomy" id="1392251"/>
    <lineage>
        <taxon>Eukaryota</taxon>
        <taxon>Fungi</taxon>
        <taxon>Dikarya</taxon>
        <taxon>Ascomycota</taxon>
        <taxon>Pezizomycotina</taxon>
        <taxon>Dothideomycetes</taxon>
        <taxon>Pleosporomycetidae</taxon>
        <taxon>Pleosporales</taxon>
        <taxon>Massarineae</taxon>
        <taxon>Didymosphaeriaceae</taxon>
        <taxon>Karstenula</taxon>
    </lineage>
</organism>
<dbReference type="OrthoDB" id="3886018at2759"/>
<accession>A0A9P4PPF3</accession>
<reference evidence="1" key="1">
    <citation type="journal article" date="2020" name="Stud. Mycol.">
        <title>101 Dothideomycetes genomes: a test case for predicting lifestyles and emergence of pathogens.</title>
        <authorList>
            <person name="Haridas S."/>
            <person name="Albert R."/>
            <person name="Binder M."/>
            <person name="Bloem J."/>
            <person name="Labutti K."/>
            <person name="Salamov A."/>
            <person name="Andreopoulos B."/>
            <person name="Baker S."/>
            <person name="Barry K."/>
            <person name="Bills G."/>
            <person name="Bluhm B."/>
            <person name="Cannon C."/>
            <person name="Castanera R."/>
            <person name="Culley D."/>
            <person name="Daum C."/>
            <person name="Ezra D."/>
            <person name="Gonzalez J."/>
            <person name="Henrissat B."/>
            <person name="Kuo A."/>
            <person name="Liang C."/>
            <person name="Lipzen A."/>
            <person name="Lutzoni F."/>
            <person name="Magnuson J."/>
            <person name="Mondo S."/>
            <person name="Nolan M."/>
            <person name="Ohm R."/>
            <person name="Pangilinan J."/>
            <person name="Park H.-J."/>
            <person name="Ramirez L."/>
            <person name="Alfaro M."/>
            <person name="Sun H."/>
            <person name="Tritt A."/>
            <person name="Yoshinaga Y."/>
            <person name="Zwiers L.-H."/>
            <person name="Turgeon B."/>
            <person name="Goodwin S."/>
            <person name="Spatafora J."/>
            <person name="Crous P."/>
            <person name="Grigoriev I."/>
        </authorList>
    </citation>
    <scope>NUCLEOTIDE SEQUENCE</scope>
    <source>
        <strain evidence="1">CBS 690.94</strain>
    </source>
</reference>
<gene>
    <name evidence="1" type="ORF">P171DRAFT_441729</name>
</gene>
<proteinExistence type="predicted"/>
<evidence type="ECO:0000313" key="1">
    <source>
        <dbReference type="EMBL" id="KAF2447825.1"/>
    </source>
</evidence>